<sequence>MASPPKEHPDLKGGHLPAVRAGGMRIVQKHHPGSPAAPVPSKPDEHGEEEEEEEETPAPPAPKPPVVVVSGAIARGDKDFPPEAVKVAHEKPQPKVERNWATPHVNAHIQQPRK</sequence>
<dbReference type="KEGG" id="pmrn:116957385"/>
<evidence type="ECO:0000313" key="3">
    <source>
        <dbReference type="RefSeq" id="XP_032835397.1"/>
    </source>
</evidence>
<dbReference type="AlphaFoldDB" id="A0AAJ7UIG0"/>
<dbReference type="CTD" id="1611"/>
<dbReference type="GeneID" id="116957385"/>
<reference evidence="3" key="1">
    <citation type="submission" date="2025-08" db="UniProtKB">
        <authorList>
            <consortium name="RefSeq"/>
        </authorList>
    </citation>
    <scope>IDENTIFICATION</scope>
    <source>
        <tissue evidence="3">Sperm</tissue>
    </source>
</reference>
<keyword evidence="2" id="KW-1185">Reference proteome</keyword>
<dbReference type="Proteomes" id="UP001318040">
    <property type="component" value="Chromosome 73"/>
</dbReference>
<protein>
    <submittedName>
        <fullName evidence="3">Death-associated protein 1</fullName>
    </submittedName>
</protein>
<evidence type="ECO:0000256" key="1">
    <source>
        <dbReference type="SAM" id="MobiDB-lite"/>
    </source>
</evidence>
<dbReference type="GO" id="GO:0010507">
    <property type="term" value="P:negative regulation of autophagy"/>
    <property type="evidence" value="ECO:0007669"/>
    <property type="project" value="TreeGrafter"/>
</dbReference>
<feature type="region of interest" description="Disordered" evidence="1">
    <location>
        <begin position="1"/>
        <end position="66"/>
    </location>
</feature>
<organism evidence="2 3">
    <name type="scientific">Petromyzon marinus</name>
    <name type="common">Sea lamprey</name>
    <dbReference type="NCBI Taxonomy" id="7757"/>
    <lineage>
        <taxon>Eukaryota</taxon>
        <taxon>Metazoa</taxon>
        <taxon>Chordata</taxon>
        <taxon>Craniata</taxon>
        <taxon>Vertebrata</taxon>
        <taxon>Cyclostomata</taxon>
        <taxon>Hyperoartia</taxon>
        <taxon>Petromyzontiformes</taxon>
        <taxon>Petromyzontidae</taxon>
        <taxon>Petromyzon</taxon>
    </lineage>
</organism>
<dbReference type="PANTHER" id="PTHR13177:SF4">
    <property type="entry name" value="GEO09647P1"/>
    <property type="match status" value="1"/>
</dbReference>
<dbReference type="GO" id="GO:0097190">
    <property type="term" value="P:apoptotic signaling pathway"/>
    <property type="evidence" value="ECO:0007669"/>
    <property type="project" value="TreeGrafter"/>
</dbReference>
<dbReference type="PANTHER" id="PTHR13177">
    <property type="entry name" value="DEATH-ASSOCIATED PROTEIN 1"/>
    <property type="match status" value="1"/>
</dbReference>
<feature type="compositionally biased region" description="Basic and acidic residues" evidence="1">
    <location>
        <begin position="1"/>
        <end position="13"/>
    </location>
</feature>
<dbReference type="Pfam" id="PF15228">
    <property type="entry name" value="DAP"/>
    <property type="match status" value="1"/>
</dbReference>
<dbReference type="InterPro" id="IPR024130">
    <property type="entry name" value="DAP1/DAPL1"/>
</dbReference>
<gene>
    <name evidence="3" type="primary">DAP</name>
</gene>
<accession>A0AAJ7UIG0</accession>
<dbReference type="GO" id="GO:0070513">
    <property type="term" value="F:death domain binding"/>
    <property type="evidence" value="ECO:0007669"/>
    <property type="project" value="TreeGrafter"/>
</dbReference>
<name>A0AAJ7UIG0_PETMA</name>
<proteinExistence type="predicted"/>
<feature type="region of interest" description="Disordered" evidence="1">
    <location>
        <begin position="89"/>
        <end position="114"/>
    </location>
</feature>
<feature type="compositionally biased region" description="Basic and acidic residues" evidence="1">
    <location>
        <begin position="89"/>
        <end position="98"/>
    </location>
</feature>
<evidence type="ECO:0000313" key="2">
    <source>
        <dbReference type="Proteomes" id="UP001318040"/>
    </source>
</evidence>
<dbReference type="RefSeq" id="XP_032835397.1">
    <property type="nucleotide sequence ID" value="XM_032979506.1"/>
</dbReference>
<feature type="compositionally biased region" description="Acidic residues" evidence="1">
    <location>
        <begin position="46"/>
        <end position="56"/>
    </location>
</feature>
<dbReference type="GO" id="GO:0034198">
    <property type="term" value="P:cellular response to amino acid starvation"/>
    <property type="evidence" value="ECO:0007669"/>
    <property type="project" value="TreeGrafter"/>
</dbReference>